<keyword evidence="2" id="KW-1185">Reference proteome</keyword>
<evidence type="ECO:0000313" key="1">
    <source>
        <dbReference type="EMBL" id="MFC5826351.1"/>
    </source>
</evidence>
<organism evidence="1 2">
    <name type="scientific">Nonomuraea insulae</name>
    <dbReference type="NCBI Taxonomy" id="1616787"/>
    <lineage>
        <taxon>Bacteria</taxon>
        <taxon>Bacillati</taxon>
        <taxon>Actinomycetota</taxon>
        <taxon>Actinomycetes</taxon>
        <taxon>Streptosporangiales</taxon>
        <taxon>Streptosporangiaceae</taxon>
        <taxon>Nonomuraea</taxon>
    </lineage>
</organism>
<dbReference type="Gene3D" id="3.40.50.720">
    <property type="entry name" value="NAD(P)-binding Rossmann-like Domain"/>
    <property type="match status" value="1"/>
</dbReference>
<sequence length="601" mass="64973">MRPRLLDDVHFVESSDGVYVYGDLGACTIEGPHAYMWMSRLAPLLTGERALDEIVAPLTADRRELVERLVRGLAEQRLVSDAREEEPHTLSAAEREVYAPEIAFLRYGHDSAERRFERLRQARVVLVGDGPVLGALLEAGLRSGWRDVRVAEGGAARVDLAAPQVRGRRDDAQTVRPGGDWGDADVLLQVHDGEDVGELLRVDRACVRRGIACGQVWVRCEEAWLTPVSAHESESGWRRLSAPAYQESGEDGAWLTGAVPAVLAAQLALSCFEYLTGTGQPVKWPEMSRVDLRTLETRQHVYVRVKKGFQPVATGRRGSAGTGRRVGADSIRAEMERLAGLGTKAAKDLLKAAVHYVDPRTGVLGSLDEEGLAQIPLAVCRALVARSAVVGWGDDRETARLRALLTALAVHQWIAASHCDAWQGVEYRTGRLRSVTACNRPAVGVAAGLSWSQAVAAGLAQQCEALLARVDPTCFPVVEADLTSLASTGERTEARDLTGVLGLPAYAVLCGGEVRLACGTTSDGAMRRAVERSLLAWQSRTERQRIYADPPARWPDGDLDAEGLADVLVAAGRTPVVVPLGADAEVSRLLPFIAWVACCDE</sequence>
<gene>
    <name evidence="1" type="ORF">ACFPZ3_21000</name>
</gene>
<dbReference type="Gene3D" id="3.90.930.60">
    <property type="match status" value="1"/>
</dbReference>
<comment type="caution">
    <text evidence="1">The sequence shown here is derived from an EMBL/GenBank/DDBJ whole genome shotgun (WGS) entry which is preliminary data.</text>
</comment>
<dbReference type="RefSeq" id="WP_379515866.1">
    <property type="nucleotide sequence ID" value="NZ_JBHSPA010000024.1"/>
</dbReference>
<protein>
    <recommendedName>
        <fullName evidence="3">Thiazole-containing bacteriocin maturation protein</fullName>
    </recommendedName>
</protein>
<evidence type="ECO:0000313" key="2">
    <source>
        <dbReference type="Proteomes" id="UP001596058"/>
    </source>
</evidence>
<reference evidence="2" key="1">
    <citation type="journal article" date="2019" name="Int. J. Syst. Evol. Microbiol.">
        <title>The Global Catalogue of Microorganisms (GCM) 10K type strain sequencing project: providing services to taxonomists for standard genome sequencing and annotation.</title>
        <authorList>
            <consortium name="The Broad Institute Genomics Platform"/>
            <consortium name="The Broad Institute Genome Sequencing Center for Infectious Disease"/>
            <person name="Wu L."/>
            <person name="Ma J."/>
        </authorList>
    </citation>
    <scope>NUCLEOTIDE SEQUENCE [LARGE SCALE GENOMIC DNA]</scope>
    <source>
        <strain evidence="2">CCUG 53903</strain>
    </source>
</reference>
<evidence type="ECO:0008006" key="3">
    <source>
        <dbReference type="Google" id="ProtNLM"/>
    </source>
</evidence>
<dbReference type="EMBL" id="JBHSPA010000024">
    <property type="protein sequence ID" value="MFC5826351.1"/>
    <property type="molecule type" value="Genomic_DNA"/>
</dbReference>
<name>A0ABW1CKU3_9ACTN</name>
<dbReference type="Proteomes" id="UP001596058">
    <property type="component" value="Unassembled WGS sequence"/>
</dbReference>
<accession>A0ABW1CKU3</accession>
<proteinExistence type="predicted"/>